<gene>
    <name evidence="2" type="ORF">K7X08_020541</name>
</gene>
<sequence>MDTKIVLRDLEKYTRIMRVIQIPRRITNPSLENLVNEEQNDGGELHEGLTFENDMDEHVNEIEDNQSGDGLIIENVDNIGEAHDNDDGDGYEIIHSESDGLNEEPN</sequence>
<name>A0A9Q1RFF7_9SOLA</name>
<comment type="caution">
    <text evidence="2">The sequence shown here is derived from an EMBL/GenBank/DDBJ whole genome shotgun (WGS) entry which is preliminary data.</text>
</comment>
<organism evidence="2 3">
    <name type="scientific">Anisodus acutangulus</name>
    <dbReference type="NCBI Taxonomy" id="402998"/>
    <lineage>
        <taxon>Eukaryota</taxon>
        <taxon>Viridiplantae</taxon>
        <taxon>Streptophyta</taxon>
        <taxon>Embryophyta</taxon>
        <taxon>Tracheophyta</taxon>
        <taxon>Spermatophyta</taxon>
        <taxon>Magnoliopsida</taxon>
        <taxon>eudicotyledons</taxon>
        <taxon>Gunneridae</taxon>
        <taxon>Pentapetalae</taxon>
        <taxon>asterids</taxon>
        <taxon>lamiids</taxon>
        <taxon>Solanales</taxon>
        <taxon>Solanaceae</taxon>
        <taxon>Solanoideae</taxon>
        <taxon>Hyoscyameae</taxon>
        <taxon>Anisodus</taxon>
    </lineage>
</organism>
<evidence type="ECO:0000256" key="1">
    <source>
        <dbReference type="SAM" id="MobiDB-lite"/>
    </source>
</evidence>
<protein>
    <submittedName>
        <fullName evidence="2">Uncharacterized protein</fullName>
    </submittedName>
</protein>
<dbReference type="Proteomes" id="UP001152561">
    <property type="component" value="Unassembled WGS sequence"/>
</dbReference>
<feature type="region of interest" description="Disordered" evidence="1">
    <location>
        <begin position="79"/>
        <end position="106"/>
    </location>
</feature>
<dbReference type="AlphaFoldDB" id="A0A9Q1RFF7"/>
<proteinExistence type="predicted"/>
<dbReference type="EMBL" id="JAJAGQ010000009">
    <property type="protein sequence ID" value="KAJ8553148.1"/>
    <property type="molecule type" value="Genomic_DNA"/>
</dbReference>
<keyword evidence="3" id="KW-1185">Reference proteome</keyword>
<reference evidence="3" key="1">
    <citation type="journal article" date="2023" name="Proc. Natl. Acad. Sci. U.S.A.">
        <title>Genomic and structural basis for evolution of tropane alkaloid biosynthesis.</title>
        <authorList>
            <person name="Wanga Y.-J."/>
            <person name="Taina T."/>
            <person name="Yua J.-Y."/>
            <person name="Lia J."/>
            <person name="Xua B."/>
            <person name="Chenc J."/>
            <person name="D'Auriad J.C."/>
            <person name="Huanga J.-P."/>
            <person name="Huanga S.-X."/>
        </authorList>
    </citation>
    <scope>NUCLEOTIDE SEQUENCE [LARGE SCALE GENOMIC DNA]</scope>
    <source>
        <strain evidence="3">cv. KIB-2019</strain>
    </source>
</reference>
<evidence type="ECO:0000313" key="3">
    <source>
        <dbReference type="Proteomes" id="UP001152561"/>
    </source>
</evidence>
<evidence type="ECO:0000313" key="2">
    <source>
        <dbReference type="EMBL" id="KAJ8553148.1"/>
    </source>
</evidence>
<accession>A0A9Q1RFF7</accession>